<comment type="similarity">
    <text evidence="2">Belongs to the SPF27 family.</text>
</comment>
<dbReference type="GO" id="GO:0071011">
    <property type="term" value="C:precatalytic spliceosome"/>
    <property type="evidence" value="ECO:0007669"/>
    <property type="project" value="TreeGrafter"/>
</dbReference>
<dbReference type="AlphaFoldDB" id="A0AAV9HMZ3"/>
<accession>A0AAV9HMZ3</accession>
<evidence type="ECO:0000256" key="5">
    <source>
        <dbReference type="ARBA" id="ARBA00023187"/>
    </source>
</evidence>
<keyword evidence="6" id="KW-0539">Nucleus</keyword>
<evidence type="ECO:0000313" key="10">
    <source>
        <dbReference type="Proteomes" id="UP001321749"/>
    </source>
</evidence>
<dbReference type="PANTHER" id="PTHR13296:SF0">
    <property type="entry name" value="PRE-MRNA-SPLICING FACTOR SPF27"/>
    <property type="match status" value="1"/>
</dbReference>
<protein>
    <submittedName>
        <fullName evidence="9">Pre-mRNA-splicing factor SPF27</fullName>
    </submittedName>
</protein>
<keyword evidence="10" id="KW-1185">Reference proteome</keyword>
<evidence type="ECO:0000256" key="6">
    <source>
        <dbReference type="ARBA" id="ARBA00023242"/>
    </source>
</evidence>
<evidence type="ECO:0000256" key="8">
    <source>
        <dbReference type="SAM" id="MobiDB-lite"/>
    </source>
</evidence>
<dbReference type="GO" id="GO:0008380">
    <property type="term" value="P:RNA splicing"/>
    <property type="evidence" value="ECO:0007669"/>
    <property type="project" value="UniProtKB-KW"/>
</dbReference>
<keyword evidence="4" id="KW-0747">Spliceosome</keyword>
<evidence type="ECO:0000256" key="1">
    <source>
        <dbReference type="ARBA" id="ARBA00004123"/>
    </source>
</evidence>
<keyword evidence="3" id="KW-0507">mRNA processing</keyword>
<evidence type="ECO:0000256" key="3">
    <source>
        <dbReference type="ARBA" id="ARBA00022664"/>
    </source>
</evidence>
<dbReference type="GO" id="GO:0006397">
    <property type="term" value="P:mRNA processing"/>
    <property type="evidence" value="ECO:0007669"/>
    <property type="project" value="UniProtKB-KW"/>
</dbReference>
<comment type="caution">
    <text evidence="9">The sequence shown here is derived from an EMBL/GenBank/DDBJ whole genome shotgun (WGS) entry which is preliminary data.</text>
</comment>
<reference evidence="9" key="1">
    <citation type="journal article" date="2023" name="Mol. Phylogenet. Evol.">
        <title>Genome-scale phylogeny and comparative genomics of the fungal order Sordariales.</title>
        <authorList>
            <person name="Hensen N."/>
            <person name="Bonometti L."/>
            <person name="Westerberg I."/>
            <person name="Brannstrom I.O."/>
            <person name="Guillou S."/>
            <person name="Cros-Aarteil S."/>
            <person name="Calhoun S."/>
            <person name="Haridas S."/>
            <person name="Kuo A."/>
            <person name="Mondo S."/>
            <person name="Pangilinan J."/>
            <person name="Riley R."/>
            <person name="LaButti K."/>
            <person name="Andreopoulos B."/>
            <person name="Lipzen A."/>
            <person name="Chen C."/>
            <person name="Yan M."/>
            <person name="Daum C."/>
            <person name="Ng V."/>
            <person name="Clum A."/>
            <person name="Steindorff A."/>
            <person name="Ohm R.A."/>
            <person name="Martin F."/>
            <person name="Silar P."/>
            <person name="Natvig D.O."/>
            <person name="Lalanne C."/>
            <person name="Gautier V."/>
            <person name="Ament-Velasquez S.L."/>
            <person name="Kruys A."/>
            <person name="Hutchinson M.I."/>
            <person name="Powell A.J."/>
            <person name="Barry K."/>
            <person name="Miller A.N."/>
            <person name="Grigoriev I.V."/>
            <person name="Debuchy R."/>
            <person name="Gladieux P."/>
            <person name="Hiltunen Thoren M."/>
            <person name="Johannesson H."/>
        </authorList>
    </citation>
    <scope>NUCLEOTIDE SEQUENCE</scope>
    <source>
        <strain evidence="9">PSN324</strain>
    </source>
</reference>
<keyword evidence="7" id="KW-0175">Coiled coil</keyword>
<dbReference type="EMBL" id="MU864979">
    <property type="protein sequence ID" value="KAK4462027.1"/>
    <property type="molecule type" value="Genomic_DNA"/>
</dbReference>
<name>A0AAV9HMZ3_9PEZI</name>
<evidence type="ECO:0000313" key="9">
    <source>
        <dbReference type="EMBL" id="KAK4462027.1"/>
    </source>
</evidence>
<dbReference type="GO" id="GO:0071013">
    <property type="term" value="C:catalytic step 2 spliceosome"/>
    <property type="evidence" value="ECO:0007669"/>
    <property type="project" value="TreeGrafter"/>
</dbReference>
<comment type="subcellular location">
    <subcellularLocation>
        <location evidence="1">Nucleus</location>
    </subcellularLocation>
</comment>
<keyword evidence="5" id="KW-0508">mRNA splicing</keyword>
<dbReference type="GO" id="GO:0000974">
    <property type="term" value="C:Prp19 complex"/>
    <property type="evidence" value="ECO:0007669"/>
    <property type="project" value="TreeGrafter"/>
</dbReference>
<organism evidence="9 10">
    <name type="scientific">Cladorrhinum samala</name>
    <dbReference type="NCBI Taxonomy" id="585594"/>
    <lineage>
        <taxon>Eukaryota</taxon>
        <taxon>Fungi</taxon>
        <taxon>Dikarya</taxon>
        <taxon>Ascomycota</taxon>
        <taxon>Pezizomycotina</taxon>
        <taxon>Sordariomycetes</taxon>
        <taxon>Sordariomycetidae</taxon>
        <taxon>Sordariales</taxon>
        <taxon>Podosporaceae</taxon>
        <taxon>Cladorrhinum</taxon>
    </lineage>
</organism>
<proteinExistence type="inferred from homology"/>
<feature type="region of interest" description="Disordered" evidence="8">
    <location>
        <begin position="38"/>
        <end position="58"/>
    </location>
</feature>
<gene>
    <name evidence="9" type="ORF">QBC42DRAFT_226026</name>
</gene>
<feature type="coiled-coil region" evidence="7">
    <location>
        <begin position="139"/>
        <end position="173"/>
    </location>
</feature>
<evidence type="ECO:0000256" key="7">
    <source>
        <dbReference type="SAM" id="Coils"/>
    </source>
</evidence>
<dbReference type="Pfam" id="PF05700">
    <property type="entry name" value="BCAS2"/>
    <property type="match status" value="1"/>
</dbReference>
<dbReference type="PANTHER" id="PTHR13296">
    <property type="entry name" value="BCAS2 PROTEIN"/>
    <property type="match status" value="1"/>
</dbReference>
<reference evidence="9" key="2">
    <citation type="submission" date="2023-06" db="EMBL/GenBank/DDBJ databases">
        <authorList>
            <consortium name="Lawrence Berkeley National Laboratory"/>
            <person name="Mondo S.J."/>
            <person name="Hensen N."/>
            <person name="Bonometti L."/>
            <person name="Westerberg I."/>
            <person name="Brannstrom I.O."/>
            <person name="Guillou S."/>
            <person name="Cros-Aarteil S."/>
            <person name="Calhoun S."/>
            <person name="Haridas S."/>
            <person name="Kuo A."/>
            <person name="Pangilinan J."/>
            <person name="Riley R."/>
            <person name="Labutti K."/>
            <person name="Andreopoulos B."/>
            <person name="Lipzen A."/>
            <person name="Chen C."/>
            <person name="Yanf M."/>
            <person name="Daum C."/>
            <person name="Ng V."/>
            <person name="Clum A."/>
            <person name="Steindorff A."/>
            <person name="Ohm R."/>
            <person name="Martin F."/>
            <person name="Silar P."/>
            <person name="Natvig D."/>
            <person name="Lalanne C."/>
            <person name="Gautier V."/>
            <person name="Ament-Velasquez S.L."/>
            <person name="Kruys A."/>
            <person name="Hutchinson M.I."/>
            <person name="Powell A.J."/>
            <person name="Barry K."/>
            <person name="Miller A.N."/>
            <person name="Grigoriev I.V."/>
            <person name="Debuchy R."/>
            <person name="Gladieux P."/>
            <person name="Thoren M.H."/>
            <person name="Johannesson H."/>
        </authorList>
    </citation>
    <scope>NUCLEOTIDE SEQUENCE</scope>
    <source>
        <strain evidence="9">PSN324</strain>
    </source>
</reference>
<evidence type="ECO:0000256" key="2">
    <source>
        <dbReference type="ARBA" id="ARBA00010788"/>
    </source>
</evidence>
<sequence>MPSITTVHESLPYVDEPPTESQIAAASLLIAQERSLVPDDPNHALLPPPPSSSDSPYLTPILSAEFSRLQSSPDPKTSKLQALDLSRYSSLPTPPANPSRETLAEALSEAYTSQAYISARRTNLALLDTYGKNAWLVGNYHLEGELKALEKELADTKREIDLLTLQRKAAQDQAGPELIELEKAWKAGVGRVLETEAAAEGLRRQALEQRRRLAQE</sequence>
<dbReference type="Proteomes" id="UP001321749">
    <property type="component" value="Unassembled WGS sequence"/>
</dbReference>
<dbReference type="InterPro" id="IPR008409">
    <property type="entry name" value="SPF27"/>
</dbReference>
<evidence type="ECO:0000256" key="4">
    <source>
        <dbReference type="ARBA" id="ARBA00022728"/>
    </source>
</evidence>